<feature type="domain" description="Putative auto-transporter adhesin head GIN" evidence="1">
    <location>
        <begin position="61"/>
        <end position="245"/>
    </location>
</feature>
<dbReference type="Gene3D" id="2.160.20.120">
    <property type="match status" value="1"/>
</dbReference>
<gene>
    <name evidence="2" type="ORF">GON01_03360</name>
</gene>
<dbReference type="AlphaFoldDB" id="A0A6I4IY19"/>
<protein>
    <submittedName>
        <fullName evidence="2">DUF2807 domain-containing protein</fullName>
    </submittedName>
</protein>
<reference evidence="2 3" key="1">
    <citation type="submission" date="2019-12" db="EMBL/GenBank/DDBJ databases">
        <authorList>
            <person name="Huq M.A."/>
        </authorList>
    </citation>
    <scope>NUCLEOTIDE SEQUENCE [LARGE SCALE GENOMIC DNA]</scope>
    <source>
        <strain evidence="2 3">MAH-20</strain>
    </source>
</reference>
<dbReference type="Pfam" id="PF10988">
    <property type="entry name" value="DUF2807"/>
    <property type="match status" value="1"/>
</dbReference>
<keyword evidence="3" id="KW-1185">Reference proteome</keyword>
<accession>A0A6I4IY19</accession>
<comment type="caution">
    <text evidence="2">The sequence shown here is derived from an EMBL/GenBank/DDBJ whole genome shotgun (WGS) entry which is preliminary data.</text>
</comment>
<dbReference type="Proteomes" id="UP000441389">
    <property type="component" value="Unassembled WGS sequence"/>
</dbReference>
<evidence type="ECO:0000313" key="2">
    <source>
        <dbReference type="EMBL" id="MVO76976.1"/>
    </source>
</evidence>
<organism evidence="2 3">
    <name type="scientific">Sphingomonas horti</name>
    <dbReference type="NCBI Taxonomy" id="2682842"/>
    <lineage>
        <taxon>Bacteria</taxon>
        <taxon>Pseudomonadati</taxon>
        <taxon>Pseudomonadota</taxon>
        <taxon>Alphaproteobacteria</taxon>
        <taxon>Sphingomonadales</taxon>
        <taxon>Sphingomonadaceae</taxon>
        <taxon>Sphingomonas</taxon>
    </lineage>
</organism>
<evidence type="ECO:0000259" key="1">
    <source>
        <dbReference type="Pfam" id="PF10988"/>
    </source>
</evidence>
<sequence>MAAGGGRLGRLRQRHCQRHHELPGACARIGRGQVRLIALAGLALAASPAAAAERGYSVTSFDRIRLEGPFAVTVTTGKAVSAKATGSEEALERVSVRVEGRTMLIRPNLSGWGGYPGKQSGAATITVTTPGLDTAIVVGSGSLDVDRMKAPRVVLTVEGSGRLTVHGIDADNASLAVAGSGTIEVSGRAKVGAAVARGTAEIRAADLAVSDLTLTSESAGAITMQAGRSAKVNALGIGAIAVEGSAACEVRKVGGGPLTCGN</sequence>
<evidence type="ECO:0000313" key="3">
    <source>
        <dbReference type="Proteomes" id="UP000441389"/>
    </source>
</evidence>
<dbReference type="EMBL" id="WQMS01000004">
    <property type="protein sequence ID" value="MVO76976.1"/>
    <property type="molecule type" value="Genomic_DNA"/>
</dbReference>
<proteinExistence type="predicted"/>
<name>A0A6I4IY19_9SPHN</name>
<dbReference type="InterPro" id="IPR021255">
    <property type="entry name" value="DUF2807"/>
</dbReference>